<keyword evidence="1" id="KW-0812">Transmembrane</keyword>
<dbReference type="OrthoDB" id="6711686at2"/>
<keyword evidence="1" id="KW-1133">Transmembrane helix</keyword>
<evidence type="ECO:0008006" key="4">
    <source>
        <dbReference type="Google" id="ProtNLM"/>
    </source>
</evidence>
<accession>A0A2S2FBT5</accession>
<evidence type="ECO:0000313" key="3">
    <source>
        <dbReference type="Proteomes" id="UP000245977"/>
    </source>
</evidence>
<protein>
    <recommendedName>
        <fullName evidence="4">DUF1705 domain-containing protein</fullName>
    </recommendedName>
</protein>
<evidence type="ECO:0000256" key="1">
    <source>
        <dbReference type="SAM" id="Phobius"/>
    </source>
</evidence>
<evidence type="ECO:0000313" key="2">
    <source>
        <dbReference type="EMBL" id="AWL28446.1"/>
    </source>
</evidence>
<dbReference type="RefSeq" id="WP_065994852.1">
    <property type="nucleotide sequence ID" value="NZ_CP029397.2"/>
</dbReference>
<dbReference type="Proteomes" id="UP000245977">
    <property type="component" value="Chromosome"/>
</dbReference>
<name>A0A2S2FBT5_9GAMM</name>
<dbReference type="AlphaFoldDB" id="A0A2S2FBT5"/>
<reference evidence="2" key="1">
    <citation type="submission" date="2019-08" db="EMBL/GenBank/DDBJ databases">
        <title>The complete genome of Acinetobacter defluvii strain WCHAD010030.</title>
        <authorList>
            <person name="Hu Y."/>
            <person name="Qin J."/>
            <person name="Feng Y."/>
            <person name="Zong Z."/>
        </authorList>
    </citation>
    <scope>NUCLEOTIDE SEQUENCE</scope>
    <source>
        <strain evidence="2">WCHA30</strain>
    </source>
</reference>
<dbReference type="EMBL" id="CP029397">
    <property type="protein sequence ID" value="AWL28446.1"/>
    <property type="molecule type" value="Genomic_DNA"/>
</dbReference>
<feature type="transmembrane region" description="Helical" evidence="1">
    <location>
        <begin position="80"/>
        <end position="98"/>
    </location>
</feature>
<proteinExistence type="predicted"/>
<feature type="transmembrane region" description="Helical" evidence="1">
    <location>
        <begin position="9"/>
        <end position="31"/>
    </location>
</feature>
<dbReference type="KEGG" id="adv:DJ533_07650"/>
<feature type="transmembrane region" description="Helical" evidence="1">
    <location>
        <begin position="37"/>
        <end position="59"/>
    </location>
</feature>
<dbReference type="STRING" id="1871111.GCA_001704615_00969"/>
<keyword evidence="3" id="KW-1185">Reference proteome</keyword>
<keyword evidence="1" id="KW-0472">Membrane</keyword>
<organism evidence="2 3">
    <name type="scientific">Acinetobacter defluvii</name>
    <dbReference type="NCBI Taxonomy" id="1871111"/>
    <lineage>
        <taxon>Bacteria</taxon>
        <taxon>Pseudomonadati</taxon>
        <taxon>Pseudomonadota</taxon>
        <taxon>Gammaproteobacteria</taxon>
        <taxon>Moraxellales</taxon>
        <taxon>Moraxellaceae</taxon>
        <taxon>Acinetobacter</taxon>
    </lineage>
</organism>
<sequence length="101" mass="11251">MQKNISGAIFYSSLFAIGGAPTLAMLIIQAQTNNPEIIQNALLGLTIALACVLIPIILIQNSILFFHRNKPNLNEKIKPLCTFYLVLDAMCLLYWLAIQFL</sequence>
<gene>
    <name evidence="2" type="ORF">DJ533_07650</name>
</gene>